<organism evidence="1 2">
    <name type="scientific">Ramularia collo-cygni</name>
    <dbReference type="NCBI Taxonomy" id="112498"/>
    <lineage>
        <taxon>Eukaryota</taxon>
        <taxon>Fungi</taxon>
        <taxon>Dikarya</taxon>
        <taxon>Ascomycota</taxon>
        <taxon>Pezizomycotina</taxon>
        <taxon>Dothideomycetes</taxon>
        <taxon>Dothideomycetidae</taxon>
        <taxon>Mycosphaerellales</taxon>
        <taxon>Mycosphaerellaceae</taxon>
        <taxon>Ramularia</taxon>
    </lineage>
</organism>
<reference evidence="1 2" key="1">
    <citation type="submission" date="2016-03" db="EMBL/GenBank/DDBJ databases">
        <authorList>
            <person name="Ploux O."/>
        </authorList>
    </citation>
    <scope>NUCLEOTIDE SEQUENCE [LARGE SCALE GENOMIC DNA]</scope>
    <source>
        <strain evidence="1 2">URUG2</strain>
    </source>
</reference>
<sequence length="70" mass="7868">MRSDTLFYRLFGTCWLVSPHPTNQRQAISQRLELLGSGSLYTAWLTSTVAFQSHSDRRLGPVRRGAGFAP</sequence>
<dbReference type="Proteomes" id="UP000225277">
    <property type="component" value="Unassembled WGS sequence"/>
</dbReference>
<evidence type="ECO:0000313" key="2">
    <source>
        <dbReference type="Proteomes" id="UP000225277"/>
    </source>
</evidence>
<gene>
    <name evidence="1" type="ORF">RCC_06759</name>
</gene>
<keyword evidence="2" id="KW-1185">Reference proteome</keyword>
<name>A0A2D3VGA4_9PEZI</name>
<protein>
    <submittedName>
        <fullName evidence="1">Uncharacterized protein</fullName>
    </submittedName>
</protein>
<evidence type="ECO:0000313" key="1">
    <source>
        <dbReference type="EMBL" id="CZT20899.1"/>
    </source>
</evidence>
<accession>A0A2D3VGA4</accession>
<proteinExistence type="predicted"/>
<dbReference type="AlphaFoldDB" id="A0A2D3VGA4"/>
<dbReference type="GeneID" id="35601888"/>
<dbReference type="EMBL" id="FJUY01000010">
    <property type="protein sequence ID" value="CZT20899.1"/>
    <property type="molecule type" value="Genomic_DNA"/>
</dbReference>
<dbReference type="RefSeq" id="XP_023627788.1">
    <property type="nucleotide sequence ID" value="XM_023772020.1"/>
</dbReference>